<feature type="compositionally biased region" description="Low complexity" evidence="9">
    <location>
        <begin position="9"/>
        <end position="22"/>
    </location>
</feature>
<feature type="active site" description="Nucleophile; methyl group acceptor" evidence="8">
    <location>
        <position position="154"/>
    </location>
</feature>
<proteinExistence type="inferred from homology"/>
<keyword evidence="6 8" id="KW-0234">DNA repair</keyword>
<evidence type="ECO:0000256" key="2">
    <source>
        <dbReference type="ARBA" id="ARBA00022490"/>
    </source>
</evidence>
<gene>
    <name evidence="12" type="ORF">GCM10010529_06610</name>
</gene>
<evidence type="ECO:0000256" key="5">
    <source>
        <dbReference type="ARBA" id="ARBA00022763"/>
    </source>
</evidence>
<sequence length="197" mass="20648">MSRTPTQDAEASQATQNTQSAQGARSHSMIDSPVGPLALVTDGEALTGVFMAEHRHAATDRRGEAVALGDAAAVVRRAAEQLGEYFVGDRRIFDLPLAPEGTAFQQRVWAALQEIPYGETWSYGQLAAHLGSPGASRAVGLANGRNPISIIVPCHRVIGADGSMTGYGGGVPRKEHLLALERGEQPLFPATGGPVPS</sequence>
<evidence type="ECO:0000256" key="7">
    <source>
        <dbReference type="ARBA" id="ARBA00049348"/>
    </source>
</evidence>
<comment type="miscellaneous">
    <text evidence="8">This enzyme catalyzes only one turnover and therefore is not strictly catalytic. According to one definition, an enzyme is a biocatalyst that acts repeatedly and over many reaction cycles.</text>
</comment>
<dbReference type="Pfam" id="PF02870">
    <property type="entry name" value="Methyltransf_1N"/>
    <property type="match status" value="1"/>
</dbReference>
<dbReference type="Gene3D" id="1.10.10.10">
    <property type="entry name" value="Winged helix-like DNA-binding domain superfamily/Winged helix DNA-binding domain"/>
    <property type="match status" value="1"/>
</dbReference>
<dbReference type="InterPro" id="IPR036388">
    <property type="entry name" value="WH-like_DNA-bd_sf"/>
</dbReference>
<reference evidence="13" key="1">
    <citation type="journal article" date="2019" name="Int. J. Syst. Evol. Microbiol.">
        <title>The Global Catalogue of Microorganisms (GCM) 10K type strain sequencing project: providing services to taxonomists for standard genome sequencing and annotation.</title>
        <authorList>
            <consortium name="The Broad Institute Genomics Platform"/>
            <consortium name="The Broad Institute Genome Sequencing Center for Infectious Disease"/>
            <person name="Wu L."/>
            <person name="Ma J."/>
        </authorList>
    </citation>
    <scope>NUCLEOTIDE SEQUENCE [LARGE SCALE GENOMIC DNA]</scope>
    <source>
        <strain evidence="13">JCM 14309</strain>
    </source>
</reference>
<keyword evidence="3 8" id="KW-0489">Methyltransferase</keyword>
<comment type="catalytic activity">
    <reaction evidence="1 8">
        <text>a 4-O-methyl-thymidine in DNA + L-cysteinyl-[protein] = a thymidine in DNA + S-methyl-L-cysteinyl-[protein]</text>
        <dbReference type="Rhea" id="RHEA:53428"/>
        <dbReference type="Rhea" id="RHEA-COMP:10131"/>
        <dbReference type="Rhea" id="RHEA-COMP:10132"/>
        <dbReference type="Rhea" id="RHEA-COMP:13555"/>
        <dbReference type="Rhea" id="RHEA-COMP:13556"/>
        <dbReference type="ChEBI" id="CHEBI:29950"/>
        <dbReference type="ChEBI" id="CHEBI:82612"/>
        <dbReference type="ChEBI" id="CHEBI:137386"/>
        <dbReference type="ChEBI" id="CHEBI:137387"/>
        <dbReference type="EC" id="2.1.1.63"/>
    </reaction>
</comment>
<dbReference type="CDD" id="cd06445">
    <property type="entry name" value="ATase"/>
    <property type="match status" value="1"/>
</dbReference>
<protein>
    <recommendedName>
        <fullName evidence="8">Methylated-DNA--protein-cysteine methyltransferase</fullName>
        <ecNumber evidence="8">2.1.1.63</ecNumber>
    </recommendedName>
    <alternativeName>
        <fullName evidence="8">6-O-methylguanine-DNA methyltransferase</fullName>
        <shortName evidence="8">MGMT</shortName>
    </alternativeName>
    <alternativeName>
        <fullName evidence="8">O-6-methylguanine-DNA-alkyltransferase</fullName>
    </alternativeName>
</protein>
<comment type="function">
    <text evidence="8">Involved in the cellular defense against the biological effects of O6-methylguanine (O6-MeG) and O4-methylthymine (O4-MeT) in DNA. Repairs the methylated nucleobase in DNA by stoichiometrically transferring the methyl group to a cysteine residue in the enzyme. This is a suicide reaction: the enzyme is irreversibly inactivated.</text>
</comment>
<dbReference type="Proteomes" id="UP001500236">
    <property type="component" value="Unassembled WGS sequence"/>
</dbReference>
<evidence type="ECO:0000256" key="1">
    <source>
        <dbReference type="ARBA" id="ARBA00001286"/>
    </source>
</evidence>
<keyword evidence="13" id="KW-1185">Reference proteome</keyword>
<dbReference type="InterPro" id="IPR036631">
    <property type="entry name" value="MGMT_N_sf"/>
</dbReference>
<dbReference type="PANTHER" id="PTHR10815:SF5">
    <property type="entry name" value="METHYLATED-DNA--PROTEIN-CYSTEINE METHYLTRANSFERASE"/>
    <property type="match status" value="1"/>
</dbReference>
<dbReference type="Gene3D" id="3.30.160.70">
    <property type="entry name" value="Methylated DNA-protein cysteine methyltransferase domain"/>
    <property type="match status" value="1"/>
</dbReference>
<dbReference type="HAMAP" id="MF_00772">
    <property type="entry name" value="OGT"/>
    <property type="match status" value="1"/>
</dbReference>
<organism evidence="12 13">
    <name type="scientific">Nesterenkonia aethiopica</name>
    <dbReference type="NCBI Taxonomy" id="269144"/>
    <lineage>
        <taxon>Bacteria</taxon>
        <taxon>Bacillati</taxon>
        <taxon>Actinomycetota</taxon>
        <taxon>Actinomycetes</taxon>
        <taxon>Micrococcales</taxon>
        <taxon>Micrococcaceae</taxon>
        <taxon>Nesterenkonia</taxon>
    </lineage>
</organism>
<dbReference type="SUPFAM" id="SSF53155">
    <property type="entry name" value="Methylated DNA-protein cysteine methyltransferase domain"/>
    <property type="match status" value="1"/>
</dbReference>
<evidence type="ECO:0000259" key="11">
    <source>
        <dbReference type="Pfam" id="PF02870"/>
    </source>
</evidence>
<evidence type="ECO:0000313" key="12">
    <source>
        <dbReference type="EMBL" id="GAA3055232.1"/>
    </source>
</evidence>
<accession>A0ABP6LVK3</accession>
<dbReference type="RefSeq" id="WP_344684927.1">
    <property type="nucleotide sequence ID" value="NZ_BAAAVT010000003.1"/>
</dbReference>
<dbReference type="InterPro" id="IPR014048">
    <property type="entry name" value="MethylDNA_cys_MeTrfase_DNA-bd"/>
</dbReference>
<dbReference type="PANTHER" id="PTHR10815">
    <property type="entry name" value="METHYLATED-DNA--PROTEIN-CYSTEINE METHYLTRANSFERASE"/>
    <property type="match status" value="1"/>
</dbReference>
<evidence type="ECO:0000256" key="8">
    <source>
        <dbReference type="HAMAP-Rule" id="MF_00772"/>
    </source>
</evidence>
<name>A0ABP6LVK3_9MICC</name>
<evidence type="ECO:0000256" key="3">
    <source>
        <dbReference type="ARBA" id="ARBA00022603"/>
    </source>
</evidence>
<keyword evidence="2 8" id="KW-0963">Cytoplasm</keyword>
<dbReference type="EC" id="2.1.1.63" evidence="8"/>
<comment type="catalytic activity">
    <reaction evidence="7 8">
        <text>a 6-O-methyl-2'-deoxyguanosine in DNA + L-cysteinyl-[protein] = S-methyl-L-cysteinyl-[protein] + a 2'-deoxyguanosine in DNA</text>
        <dbReference type="Rhea" id="RHEA:24000"/>
        <dbReference type="Rhea" id="RHEA-COMP:10131"/>
        <dbReference type="Rhea" id="RHEA-COMP:10132"/>
        <dbReference type="Rhea" id="RHEA-COMP:11367"/>
        <dbReference type="Rhea" id="RHEA-COMP:11368"/>
        <dbReference type="ChEBI" id="CHEBI:29950"/>
        <dbReference type="ChEBI" id="CHEBI:82612"/>
        <dbReference type="ChEBI" id="CHEBI:85445"/>
        <dbReference type="ChEBI" id="CHEBI:85448"/>
        <dbReference type="EC" id="2.1.1.63"/>
    </reaction>
</comment>
<evidence type="ECO:0000313" key="13">
    <source>
        <dbReference type="Proteomes" id="UP001500236"/>
    </source>
</evidence>
<comment type="subcellular location">
    <subcellularLocation>
        <location evidence="8">Cytoplasm</location>
    </subcellularLocation>
</comment>
<dbReference type="InterPro" id="IPR008332">
    <property type="entry name" value="MethylG_MeTrfase_N"/>
</dbReference>
<evidence type="ECO:0000259" key="10">
    <source>
        <dbReference type="Pfam" id="PF01035"/>
    </source>
</evidence>
<dbReference type="SUPFAM" id="SSF46767">
    <property type="entry name" value="Methylated DNA-protein cysteine methyltransferase, C-terminal domain"/>
    <property type="match status" value="1"/>
</dbReference>
<dbReference type="InterPro" id="IPR001497">
    <property type="entry name" value="MethylDNA_cys_MeTrfase_AS"/>
</dbReference>
<comment type="similarity">
    <text evidence="8">Belongs to the MGMT family.</text>
</comment>
<dbReference type="NCBIfam" id="TIGR00589">
    <property type="entry name" value="ogt"/>
    <property type="match status" value="1"/>
</dbReference>
<dbReference type="InterPro" id="IPR036217">
    <property type="entry name" value="MethylDNA_cys_MeTrfase_DNAb"/>
</dbReference>
<comment type="caution">
    <text evidence="12">The sequence shown here is derived from an EMBL/GenBank/DDBJ whole genome shotgun (WGS) entry which is preliminary data.</text>
</comment>
<feature type="domain" description="Methylated-DNA-[protein]-cysteine S-methyltransferase DNA binding" evidence="10">
    <location>
        <begin position="103"/>
        <end position="182"/>
    </location>
</feature>
<dbReference type="Pfam" id="PF01035">
    <property type="entry name" value="DNA_binding_1"/>
    <property type="match status" value="1"/>
</dbReference>
<keyword evidence="5 8" id="KW-0227">DNA damage</keyword>
<evidence type="ECO:0000256" key="4">
    <source>
        <dbReference type="ARBA" id="ARBA00022679"/>
    </source>
</evidence>
<keyword evidence="4 8" id="KW-0808">Transferase</keyword>
<feature type="domain" description="Methylguanine DNA methyltransferase ribonuclease-like" evidence="11">
    <location>
        <begin position="28"/>
        <end position="99"/>
    </location>
</feature>
<dbReference type="InterPro" id="IPR023546">
    <property type="entry name" value="MGMT"/>
</dbReference>
<dbReference type="EMBL" id="BAAAVT010000003">
    <property type="protein sequence ID" value="GAA3055232.1"/>
    <property type="molecule type" value="Genomic_DNA"/>
</dbReference>
<evidence type="ECO:0000256" key="9">
    <source>
        <dbReference type="SAM" id="MobiDB-lite"/>
    </source>
</evidence>
<evidence type="ECO:0000256" key="6">
    <source>
        <dbReference type="ARBA" id="ARBA00023204"/>
    </source>
</evidence>
<dbReference type="PROSITE" id="PS00374">
    <property type="entry name" value="MGMT"/>
    <property type="match status" value="1"/>
</dbReference>
<feature type="region of interest" description="Disordered" evidence="9">
    <location>
        <begin position="1"/>
        <end position="33"/>
    </location>
</feature>